<dbReference type="InterPro" id="IPR001789">
    <property type="entry name" value="Sig_transdc_resp-reg_receiver"/>
</dbReference>
<dbReference type="Pfam" id="PF00072">
    <property type="entry name" value="Response_reg"/>
    <property type="match status" value="1"/>
</dbReference>
<evidence type="ECO:0000313" key="9">
    <source>
        <dbReference type="Proteomes" id="UP000001353"/>
    </source>
</evidence>
<dbReference type="GO" id="GO:0005829">
    <property type="term" value="C:cytosol"/>
    <property type="evidence" value="ECO:0007669"/>
    <property type="project" value="TreeGrafter"/>
</dbReference>
<dbReference type="Gene3D" id="3.40.50.2300">
    <property type="match status" value="1"/>
</dbReference>
<dbReference type="GO" id="GO:0006355">
    <property type="term" value="P:regulation of DNA-templated transcription"/>
    <property type="evidence" value="ECO:0007669"/>
    <property type="project" value="InterPro"/>
</dbReference>
<keyword evidence="4" id="KW-0597">Phosphoprotein</keyword>
<dbReference type="SUPFAM" id="SSF46894">
    <property type="entry name" value="C-terminal effector domain of the bipartite response regulators"/>
    <property type="match status" value="1"/>
</dbReference>
<evidence type="ECO:0000256" key="4">
    <source>
        <dbReference type="PROSITE-ProRule" id="PRU00169"/>
    </source>
</evidence>
<dbReference type="PANTHER" id="PTHR48111">
    <property type="entry name" value="REGULATOR OF RPOS"/>
    <property type="match status" value="1"/>
</dbReference>
<dbReference type="HOGENOM" id="CLU_000445_30_1_5"/>
<dbReference type="InterPro" id="IPR036388">
    <property type="entry name" value="WH-like_DNA-bd_sf"/>
</dbReference>
<dbReference type="eggNOG" id="COG0745">
    <property type="taxonomic scope" value="Bacteria"/>
</dbReference>
<name>F7ZF60_ROSLO</name>
<evidence type="ECO:0000259" key="6">
    <source>
        <dbReference type="PROSITE" id="PS50110"/>
    </source>
</evidence>
<keyword evidence="1" id="KW-0805">Transcription regulation</keyword>
<protein>
    <submittedName>
        <fullName evidence="8">Transcriptional regulatory protein</fullName>
    </submittedName>
</protein>
<dbReference type="InterPro" id="IPR001867">
    <property type="entry name" value="OmpR/PhoB-type_DNA-bd"/>
</dbReference>
<dbReference type="Gene3D" id="1.10.10.10">
    <property type="entry name" value="Winged helix-like DNA-binding domain superfamily/Winged helix DNA-binding domain"/>
    <property type="match status" value="1"/>
</dbReference>
<dbReference type="STRING" id="391595.RLO149_c014960"/>
<feature type="domain" description="Response regulatory" evidence="6">
    <location>
        <begin position="15"/>
        <end position="129"/>
    </location>
</feature>
<proteinExistence type="predicted"/>
<dbReference type="GO" id="GO:0000156">
    <property type="term" value="F:phosphorelay response regulator activity"/>
    <property type="evidence" value="ECO:0007669"/>
    <property type="project" value="TreeGrafter"/>
</dbReference>
<dbReference type="GO" id="GO:0032993">
    <property type="term" value="C:protein-DNA complex"/>
    <property type="evidence" value="ECO:0007669"/>
    <property type="project" value="TreeGrafter"/>
</dbReference>
<dbReference type="InterPro" id="IPR016032">
    <property type="entry name" value="Sig_transdc_resp-reg_C-effctor"/>
</dbReference>
<dbReference type="AlphaFoldDB" id="F7ZF60"/>
<evidence type="ECO:0000256" key="3">
    <source>
        <dbReference type="ARBA" id="ARBA00023163"/>
    </source>
</evidence>
<dbReference type="PROSITE" id="PS50110">
    <property type="entry name" value="RESPONSE_REGULATORY"/>
    <property type="match status" value="1"/>
</dbReference>
<evidence type="ECO:0000313" key="8">
    <source>
        <dbReference type="EMBL" id="AEI93491.1"/>
    </source>
</evidence>
<evidence type="ECO:0000256" key="5">
    <source>
        <dbReference type="PROSITE-ProRule" id="PRU01091"/>
    </source>
</evidence>
<keyword evidence="2 5" id="KW-0238">DNA-binding</keyword>
<dbReference type="PROSITE" id="PS51755">
    <property type="entry name" value="OMPR_PHOB"/>
    <property type="match status" value="1"/>
</dbReference>
<dbReference type="SUPFAM" id="SSF52172">
    <property type="entry name" value="CheY-like"/>
    <property type="match status" value="1"/>
</dbReference>
<dbReference type="EMBL" id="CP002623">
    <property type="protein sequence ID" value="AEI93491.1"/>
    <property type="molecule type" value="Genomic_DNA"/>
</dbReference>
<sequence>MDLSRGRLMRNATMKFLLVEDNIELAQALLARLRLDGHVIDHAERIEDAMAYAQVGDYDLILLDIMLPDGDGRDFLQHHRQGQKDTPVIILTARSQVSDRITLLDLGADDYVTKPFDHAELEARCRAVLRRRVGSAQTVTQLRDVIFDPVRGSLSVAGQSVKLRNRELRLLELFINAPGQLFSKQKLVDRLFSYDEDVSDNAIEVYVGRLRKHLEPSQLRIRTSRGLGYSLEHV</sequence>
<keyword evidence="9" id="KW-1185">Reference proteome</keyword>
<feature type="modified residue" description="4-aspartylphosphate" evidence="4">
    <location>
        <position position="64"/>
    </location>
</feature>
<dbReference type="Proteomes" id="UP000001353">
    <property type="component" value="Chromosome"/>
</dbReference>
<dbReference type="InterPro" id="IPR011006">
    <property type="entry name" value="CheY-like_superfamily"/>
</dbReference>
<keyword evidence="3" id="KW-0804">Transcription</keyword>
<gene>
    <name evidence="8" type="ordered locus">RLO149_c014960</name>
</gene>
<dbReference type="Gene3D" id="6.10.250.690">
    <property type="match status" value="1"/>
</dbReference>
<organism evidence="8 9">
    <name type="scientific">Roseobacter litoralis (strain ATCC 49566 / DSM 6996 / JCM 21268 / NBRC 15278 / OCh 149)</name>
    <dbReference type="NCBI Taxonomy" id="391595"/>
    <lineage>
        <taxon>Bacteria</taxon>
        <taxon>Pseudomonadati</taxon>
        <taxon>Pseudomonadota</taxon>
        <taxon>Alphaproteobacteria</taxon>
        <taxon>Rhodobacterales</taxon>
        <taxon>Roseobacteraceae</taxon>
        <taxon>Roseobacter</taxon>
    </lineage>
</organism>
<feature type="domain" description="OmpR/PhoB-type" evidence="7">
    <location>
        <begin position="137"/>
        <end position="233"/>
    </location>
</feature>
<evidence type="ECO:0000256" key="2">
    <source>
        <dbReference type="ARBA" id="ARBA00023125"/>
    </source>
</evidence>
<dbReference type="KEGG" id="rli:RLO149_c014960"/>
<dbReference type="Pfam" id="PF00486">
    <property type="entry name" value="Trans_reg_C"/>
    <property type="match status" value="1"/>
</dbReference>
<dbReference type="PANTHER" id="PTHR48111:SF67">
    <property type="entry name" value="TRANSCRIPTIONAL REGULATORY PROTEIN TCTD"/>
    <property type="match status" value="1"/>
</dbReference>
<evidence type="ECO:0000259" key="7">
    <source>
        <dbReference type="PROSITE" id="PS51755"/>
    </source>
</evidence>
<dbReference type="InterPro" id="IPR039420">
    <property type="entry name" value="WalR-like"/>
</dbReference>
<dbReference type="CDD" id="cd00383">
    <property type="entry name" value="trans_reg_C"/>
    <property type="match status" value="1"/>
</dbReference>
<evidence type="ECO:0000256" key="1">
    <source>
        <dbReference type="ARBA" id="ARBA00023015"/>
    </source>
</evidence>
<dbReference type="GO" id="GO:0000976">
    <property type="term" value="F:transcription cis-regulatory region binding"/>
    <property type="evidence" value="ECO:0007669"/>
    <property type="project" value="TreeGrafter"/>
</dbReference>
<dbReference type="SMART" id="SM00862">
    <property type="entry name" value="Trans_reg_C"/>
    <property type="match status" value="1"/>
</dbReference>
<dbReference type="SMART" id="SM00448">
    <property type="entry name" value="REC"/>
    <property type="match status" value="1"/>
</dbReference>
<accession>F7ZF60</accession>
<reference evidence="8 9" key="1">
    <citation type="journal article" date="2011" name="BMC Genomics">
        <title>Comparative genome analysis and genome-guided physiological analysis of Roseobacter litoralis.</title>
        <authorList>
            <person name="Kalhoefer D."/>
            <person name="Thole S."/>
            <person name="Voget S."/>
            <person name="Lehmann R."/>
            <person name="Liesegang H."/>
            <person name="Wollher A."/>
            <person name="Daniel R."/>
            <person name="Simon M."/>
            <person name="Brinkhoff T."/>
        </authorList>
    </citation>
    <scope>NUCLEOTIDE SEQUENCE [LARGE SCALE GENOMIC DNA]</scope>
    <source>
        <strain evidence="9">ATCC 49566 / DSM 6996 / JCM 21268 / NBRC 15278 / OCh 149</strain>
    </source>
</reference>
<feature type="DNA-binding region" description="OmpR/PhoB-type" evidence="5">
    <location>
        <begin position="137"/>
        <end position="233"/>
    </location>
</feature>